<feature type="non-terminal residue" evidence="2">
    <location>
        <position position="175"/>
    </location>
</feature>
<proteinExistence type="predicted"/>
<feature type="region of interest" description="Disordered" evidence="1">
    <location>
        <begin position="135"/>
        <end position="175"/>
    </location>
</feature>
<dbReference type="EMBL" id="JADGJW010001405">
    <property type="protein sequence ID" value="KAJ3203604.1"/>
    <property type="molecule type" value="Genomic_DNA"/>
</dbReference>
<comment type="caution">
    <text evidence="2">The sequence shown here is derived from an EMBL/GenBank/DDBJ whole genome shotgun (WGS) entry which is preliminary data.</text>
</comment>
<organism evidence="2 3">
    <name type="scientific">Clydaea vesicula</name>
    <dbReference type="NCBI Taxonomy" id="447962"/>
    <lineage>
        <taxon>Eukaryota</taxon>
        <taxon>Fungi</taxon>
        <taxon>Fungi incertae sedis</taxon>
        <taxon>Chytridiomycota</taxon>
        <taxon>Chytridiomycota incertae sedis</taxon>
        <taxon>Chytridiomycetes</taxon>
        <taxon>Lobulomycetales</taxon>
        <taxon>Lobulomycetaceae</taxon>
        <taxon>Clydaea</taxon>
    </lineage>
</organism>
<protein>
    <submittedName>
        <fullName evidence="2">Uncharacterized protein</fullName>
    </submittedName>
</protein>
<dbReference type="Proteomes" id="UP001211065">
    <property type="component" value="Unassembled WGS sequence"/>
</dbReference>
<feature type="compositionally biased region" description="Basic residues" evidence="1">
    <location>
        <begin position="146"/>
        <end position="157"/>
    </location>
</feature>
<accession>A0AAD5TU93</accession>
<dbReference type="AlphaFoldDB" id="A0AAD5TU93"/>
<sequence>QQTLFTPFNNSPINSISSATINYIPDASVHNKYQSYNSTLDSSISIPAINQVDSVFSTNDQVNSESVFSTNDQVNSESVFSTINKDSIFSSNNQAFEIYSPPSDSGFYINSLDSSYAQINQNIIGPSLLKSPSVKSLELEPPMKQPLKKKPKRKPRPKGSQSSVGKEKTVCTFEG</sequence>
<evidence type="ECO:0000256" key="1">
    <source>
        <dbReference type="SAM" id="MobiDB-lite"/>
    </source>
</evidence>
<gene>
    <name evidence="2" type="ORF">HK099_001456</name>
</gene>
<evidence type="ECO:0000313" key="3">
    <source>
        <dbReference type="Proteomes" id="UP001211065"/>
    </source>
</evidence>
<reference evidence="2" key="1">
    <citation type="submission" date="2020-05" db="EMBL/GenBank/DDBJ databases">
        <title>Phylogenomic resolution of chytrid fungi.</title>
        <authorList>
            <person name="Stajich J.E."/>
            <person name="Amses K."/>
            <person name="Simmons R."/>
            <person name="Seto K."/>
            <person name="Myers J."/>
            <person name="Bonds A."/>
            <person name="Quandt C.A."/>
            <person name="Barry K."/>
            <person name="Liu P."/>
            <person name="Grigoriev I."/>
            <person name="Longcore J.E."/>
            <person name="James T.Y."/>
        </authorList>
    </citation>
    <scope>NUCLEOTIDE SEQUENCE</scope>
    <source>
        <strain evidence="2">JEL0476</strain>
    </source>
</reference>
<name>A0AAD5TU93_9FUNG</name>
<evidence type="ECO:0000313" key="2">
    <source>
        <dbReference type="EMBL" id="KAJ3203604.1"/>
    </source>
</evidence>
<keyword evidence="3" id="KW-1185">Reference proteome</keyword>